<gene>
    <name evidence="2" type="ORF">LIER_22318</name>
</gene>
<dbReference type="Proteomes" id="UP001454036">
    <property type="component" value="Unassembled WGS sequence"/>
</dbReference>
<evidence type="ECO:0000256" key="1">
    <source>
        <dbReference type="SAM" id="MobiDB-lite"/>
    </source>
</evidence>
<comment type="caution">
    <text evidence="2">The sequence shown here is derived from an EMBL/GenBank/DDBJ whole genome shotgun (WGS) entry which is preliminary data.</text>
</comment>
<feature type="region of interest" description="Disordered" evidence="1">
    <location>
        <begin position="106"/>
        <end position="149"/>
    </location>
</feature>
<evidence type="ECO:0000313" key="2">
    <source>
        <dbReference type="EMBL" id="GAA0167373.1"/>
    </source>
</evidence>
<accession>A0AAV3QXN6</accession>
<protein>
    <submittedName>
        <fullName evidence="2">Uncharacterized protein</fullName>
    </submittedName>
</protein>
<feature type="compositionally biased region" description="Polar residues" evidence="1">
    <location>
        <begin position="106"/>
        <end position="120"/>
    </location>
</feature>
<proteinExistence type="predicted"/>
<dbReference type="EMBL" id="BAABME010006072">
    <property type="protein sequence ID" value="GAA0167373.1"/>
    <property type="molecule type" value="Genomic_DNA"/>
</dbReference>
<sequence>MFLRNKSWFNQVKYRGLNVGSDVVRDLSWADNSGVVISVIPESVVAGRPQRLRYLTMAGDRCPKDTPTSSPIRNAYPVGVIEATSLHQEEANNDIFREIDDYSSSHTAPITTAGDNQTLPASSSTLAAVSSSTTEGGASQPAGEQGEDSRSLLDFIEHSLTVSFTGT</sequence>
<dbReference type="AlphaFoldDB" id="A0AAV3QXN6"/>
<evidence type="ECO:0000313" key="3">
    <source>
        <dbReference type="Proteomes" id="UP001454036"/>
    </source>
</evidence>
<organism evidence="2 3">
    <name type="scientific">Lithospermum erythrorhizon</name>
    <name type="common">Purple gromwell</name>
    <name type="synonym">Lithospermum officinale var. erythrorhizon</name>
    <dbReference type="NCBI Taxonomy" id="34254"/>
    <lineage>
        <taxon>Eukaryota</taxon>
        <taxon>Viridiplantae</taxon>
        <taxon>Streptophyta</taxon>
        <taxon>Embryophyta</taxon>
        <taxon>Tracheophyta</taxon>
        <taxon>Spermatophyta</taxon>
        <taxon>Magnoliopsida</taxon>
        <taxon>eudicotyledons</taxon>
        <taxon>Gunneridae</taxon>
        <taxon>Pentapetalae</taxon>
        <taxon>asterids</taxon>
        <taxon>lamiids</taxon>
        <taxon>Boraginales</taxon>
        <taxon>Boraginaceae</taxon>
        <taxon>Boraginoideae</taxon>
        <taxon>Lithospermeae</taxon>
        <taxon>Lithospermum</taxon>
    </lineage>
</organism>
<name>A0AAV3QXN6_LITER</name>
<keyword evidence="3" id="KW-1185">Reference proteome</keyword>
<feature type="compositionally biased region" description="Low complexity" evidence="1">
    <location>
        <begin position="121"/>
        <end position="134"/>
    </location>
</feature>
<reference evidence="2 3" key="1">
    <citation type="submission" date="2024-01" db="EMBL/GenBank/DDBJ databases">
        <title>The complete chloroplast genome sequence of Lithospermum erythrorhizon: insights into the phylogenetic relationship among Boraginaceae species and the maternal lineages of purple gromwells.</title>
        <authorList>
            <person name="Okada T."/>
            <person name="Watanabe K."/>
        </authorList>
    </citation>
    <scope>NUCLEOTIDE SEQUENCE [LARGE SCALE GENOMIC DNA]</scope>
</reference>